<protein>
    <submittedName>
        <fullName evidence="1">Uncharacterized protein</fullName>
    </submittedName>
</protein>
<dbReference type="EMBL" id="CAADRP010001596">
    <property type="protein sequence ID" value="VFU43087.1"/>
    <property type="molecule type" value="Genomic_DNA"/>
</dbReference>
<sequence>MWKRALREATVRQPWSTITSKSWSSASPPSISAAVDTLLLRSLKEHYLQVSKTNPPPKVNPPPAFSIIKGALDGDGPVLIRTFGNEEIKLSIMRMAYIAPGDGESDENDEDMNQFFLHVDVSKPGQDKSLHFLCGLYTDALGIHSVSLRPKLDGADFLDDTTAYSGPHFVELDERMRDAFHGFIEERGVNENLFNFLQAWLSTGVLCGGLKQWAHTSMKIGQLKTLDILTKGFHKKIHLQAKMLDCYQVVGSSGIYAHLPDRLEQYFSGSYPKSFSFAQFDLISVFQGMDIKVS</sequence>
<dbReference type="Gene3D" id="3.10.280.10">
    <property type="entry name" value="Mitochondrial glycoprotein"/>
    <property type="match status" value="1"/>
</dbReference>
<organism evidence="1">
    <name type="scientific">Salix viminalis</name>
    <name type="common">Common osier</name>
    <name type="synonym">Basket willow</name>
    <dbReference type="NCBI Taxonomy" id="40686"/>
    <lineage>
        <taxon>Eukaryota</taxon>
        <taxon>Viridiplantae</taxon>
        <taxon>Streptophyta</taxon>
        <taxon>Embryophyta</taxon>
        <taxon>Tracheophyta</taxon>
        <taxon>Spermatophyta</taxon>
        <taxon>Magnoliopsida</taxon>
        <taxon>eudicotyledons</taxon>
        <taxon>Gunneridae</taxon>
        <taxon>Pentapetalae</taxon>
        <taxon>rosids</taxon>
        <taxon>fabids</taxon>
        <taxon>Malpighiales</taxon>
        <taxon>Salicaceae</taxon>
        <taxon>Saliceae</taxon>
        <taxon>Salix</taxon>
    </lineage>
</organism>
<dbReference type="PANTHER" id="PTHR31365">
    <property type="entry name" value="EXPRESSED PROTEIN"/>
    <property type="match status" value="1"/>
</dbReference>
<dbReference type="AlphaFoldDB" id="A0A6N2LS94"/>
<gene>
    <name evidence="1" type="ORF">SVIM_LOCUS262386</name>
</gene>
<dbReference type="GO" id="GO:0005759">
    <property type="term" value="C:mitochondrial matrix"/>
    <property type="evidence" value="ECO:0007669"/>
    <property type="project" value="InterPro"/>
</dbReference>
<dbReference type="SUPFAM" id="SSF54529">
    <property type="entry name" value="Mitochondrial glycoprotein MAM33-like"/>
    <property type="match status" value="1"/>
</dbReference>
<dbReference type="InterPro" id="IPR003428">
    <property type="entry name" value="MAM33"/>
</dbReference>
<dbReference type="PANTHER" id="PTHR31365:SF2">
    <property type="entry name" value="OS01G0771100 PROTEIN"/>
    <property type="match status" value="1"/>
</dbReference>
<proteinExistence type="predicted"/>
<accession>A0A6N2LS94</accession>
<name>A0A6N2LS94_SALVM</name>
<reference evidence="1" key="1">
    <citation type="submission" date="2019-03" db="EMBL/GenBank/DDBJ databases">
        <authorList>
            <person name="Mank J."/>
            <person name="Almeida P."/>
        </authorList>
    </citation>
    <scope>NUCLEOTIDE SEQUENCE</scope>
    <source>
        <strain evidence="1">78183</strain>
    </source>
</reference>
<evidence type="ECO:0000313" key="1">
    <source>
        <dbReference type="EMBL" id="VFU43087.1"/>
    </source>
</evidence>
<dbReference type="InterPro" id="IPR036561">
    <property type="entry name" value="MAM33_sf"/>
</dbReference>
<dbReference type="Pfam" id="PF02330">
    <property type="entry name" value="MAM33"/>
    <property type="match status" value="1"/>
</dbReference>